<gene>
    <name evidence="2" type="ORF">Plil01_001584800</name>
</gene>
<evidence type="ECO:0000256" key="1">
    <source>
        <dbReference type="SAM" id="MobiDB-lite"/>
    </source>
</evidence>
<evidence type="ECO:0000313" key="2">
    <source>
        <dbReference type="EMBL" id="GMF37708.1"/>
    </source>
</evidence>
<keyword evidence="3" id="KW-1185">Reference proteome</keyword>
<dbReference type="Proteomes" id="UP001165083">
    <property type="component" value="Unassembled WGS sequence"/>
</dbReference>
<feature type="compositionally biased region" description="Acidic residues" evidence="1">
    <location>
        <begin position="10"/>
        <end position="23"/>
    </location>
</feature>
<feature type="region of interest" description="Disordered" evidence="1">
    <location>
        <begin position="1"/>
        <end position="104"/>
    </location>
</feature>
<dbReference type="AlphaFoldDB" id="A0A9W7CRL8"/>
<organism evidence="2 3">
    <name type="scientific">Phytophthora lilii</name>
    <dbReference type="NCBI Taxonomy" id="2077276"/>
    <lineage>
        <taxon>Eukaryota</taxon>
        <taxon>Sar</taxon>
        <taxon>Stramenopiles</taxon>
        <taxon>Oomycota</taxon>
        <taxon>Peronosporomycetes</taxon>
        <taxon>Peronosporales</taxon>
        <taxon>Peronosporaceae</taxon>
        <taxon>Phytophthora</taxon>
    </lineage>
</organism>
<evidence type="ECO:0000313" key="3">
    <source>
        <dbReference type="Proteomes" id="UP001165083"/>
    </source>
</evidence>
<accession>A0A9W7CRL8</accession>
<sequence length="250" mass="27064">MTKGSKSAYEEDAHDEDDDDDYLEEKGPSVAPPSSPEDATVSMSRSSGVRPLSRNLTDELNDVAETSAKAGGARPRSTGNRPPLNGDTPAATSVKLATLSTQTSSRQVARDTVLLLRSMGCEPQKHPSDAVLRDWTPSDAGIALMRWKKKLRMAFGTPDIGVGRQPVAREAPEADDPSKIPLPPTPRKTTIAEDEGEAAGVFSDSTEAFPYFHDSHMVTPRSVVMISRSDRAFLHISKFPPLFPLSPPHF</sequence>
<dbReference type="OrthoDB" id="118240at2759"/>
<protein>
    <submittedName>
        <fullName evidence="2">Unnamed protein product</fullName>
    </submittedName>
</protein>
<comment type="caution">
    <text evidence="2">The sequence shown here is derived from an EMBL/GenBank/DDBJ whole genome shotgun (WGS) entry which is preliminary data.</text>
</comment>
<dbReference type="EMBL" id="BSXW01001569">
    <property type="protein sequence ID" value="GMF37708.1"/>
    <property type="molecule type" value="Genomic_DNA"/>
</dbReference>
<proteinExistence type="predicted"/>
<name>A0A9W7CRL8_9STRA</name>
<reference evidence="2" key="1">
    <citation type="submission" date="2023-04" db="EMBL/GenBank/DDBJ databases">
        <title>Phytophthora lilii NBRC 32176.</title>
        <authorList>
            <person name="Ichikawa N."/>
            <person name="Sato H."/>
            <person name="Tonouchi N."/>
        </authorList>
    </citation>
    <scope>NUCLEOTIDE SEQUENCE</scope>
    <source>
        <strain evidence="2">NBRC 32176</strain>
    </source>
</reference>